<dbReference type="FunFam" id="3.40.1160.10:FF:000006">
    <property type="entry name" value="Glutamate 5-kinase"/>
    <property type="match status" value="1"/>
</dbReference>
<comment type="caution">
    <text evidence="8">Lacks conserved residue(s) required for the propagation of feature annotation.</text>
</comment>
<sequence>MRRPRPVRNCSANVRQGSGPTTRDLRSSPANRRPTVVKREGEHARRIVVKVGSSSISGANHGQIDPLVDQLARLHKDFQVVLVTSGAIATGLPHVGLLDRPTDLALQQAVAAVGQHALIVRYQRALDRHGIVAGQVLLTSYDMDDPVSRKNAQRALDMLMDLDTLPIVNENDTVATQEIHFGDNDRLAALVARLINAERLVLLSDIEALRTAPPDQPGSEPISEVPYGESLAGVEFGASSSKVGSGGARTKVEAARLAAEAGVEVLVTATPRFGDLVDGRAIGTRFAPNPNPGA</sequence>
<dbReference type="HAMAP" id="MF_00456">
    <property type="entry name" value="ProB"/>
    <property type="match status" value="1"/>
</dbReference>
<keyword evidence="6 8" id="KW-0418">Kinase</keyword>
<keyword evidence="7 8" id="KW-0067">ATP-binding</keyword>
<dbReference type="InterPro" id="IPR041739">
    <property type="entry name" value="G5K_ProB"/>
</dbReference>
<feature type="binding site" evidence="8">
    <location>
        <position position="172"/>
    </location>
    <ligand>
        <name>substrate</name>
    </ligand>
</feature>
<comment type="function">
    <text evidence="8">Catalyzes the transfer of a phosphate group to glutamate to form L-glutamate 5-phosphate.</text>
</comment>
<evidence type="ECO:0000256" key="3">
    <source>
        <dbReference type="ARBA" id="ARBA00022650"/>
    </source>
</evidence>
<dbReference type="CDD" id="cd04242">
    <property type="entry name" value="AAK_G5K_ProB"/>
    <property type="match status" value="1"/>
</dbReference>
<evidence type="ECO:0000256" key="5">
    <source>
        <dbReference type="ARBA" id="ARBA00022741"/>
    </source>
</evidence>
<organism evidence="11 12">
    <name type="scientific">Candidatus Agrococcus pullicola</name>
    <dbReference type="NCBI Taxonomy" id="2838429"/>
    <lineage>
        <taxon>Bacteria</taxon>
        <taxon>Bacillati</taxon>
        <taxon>Actinomycetota</taxon>
        <taxon>Actinomycetes</taxon>
        <taxon>Micrococcales</taxon>
        <taxon>Microbacteriaceae</taxon>
        <taxon>Agrococcus</taxon>
    </lineage>
</organism>
<dbReference type="Proteomes" id="UP000824005">
    <property type="component" value="Unassembled WGS sequence"/>
</dbReference>
<dbReference type="GO" id="GO:0005524">
    <property type="term" value="F:ATP binding"/>
    <property type="evidence" value="ECO:0007669"/>
    <property type="project" value="UniProtKB-KW"/>
</dbReference>
<dbReference type="InterPro" id="IPR005715">
    <property type="entry name" value="Glu_5kinase/COase_Synthase"/>
</dbReference>
<reference evidence="11" key="1">
    <citation type="journal article" date="2021" name="PeerJ">
        <title>Extensive microbial diversity within the chicken gut microbiome revealed by metagenomics and culture.</title>
        <authorList>
            <person name="Gilroy R."/>
            <person name="Ravi A."/>
            <person name="Getino M."/>
            <person name="Pursley I."/>
            <person name="Horton D.L."/>
            <person name="Alikhan N.F."/>
            <person name="Baker D."/>
            <person name="Gharbi K."/>
            <person name="Hall N."/>
            <person name="Watson M."/>
            <person name="Adriaenssens E.M."/>
            <person name="Foster-Nyarko E."/>
            <person name="Jarju S."/>
            <person name="Secka A."/>
            <person name="Antonio M."/>
            <person name="Oren A."/>
            <person name="Chaudhuri R.R."/>
            <person name="La Ragione R."/>
            <person name="Hildebrand F."/>
            <person name="Pallen M.J."/>
        </authorList>
    </citation>
    <scope>NUCLEOTIDE SEQUENCE</scope>
    <source>
        <strain evidence="11">ChiGjej1B1-98</strain>
    </source>
</reference>
<evidence type="ECO:0000313" key="12">
    <source>
        <dbReference type="Proteomes" id="UP000824005"/>
    </source>
</evidence>
<evidence type="ECO:0000259" key="10">
    <source>
        <dbReference type="Pfam" id="PF00696"/>
    </source>
</evidence>
<dbReference type="InterPro" id="IPR001048">
    <property type="entry name" value="Asp/Glu/Uridylate_kinase"/>
</dbReference>
<dbReference type="InterPro" id="IPR036393">
    <property type="entry name" value="AceGlu_kinase-like_sf"/>
</dbReference>
<dbReference type="EC" id="2.7.2.11" evidence="8"/>
<dbReference type="GO" id="GO:0005829">
    <property type="term" value="C:cytosol"/>
    <property type="evidence" value="ECO:0007669"/>
    <property type="project" value="TreeGrafter"/>
</dbReference>
<comment type="subcellular location">
    <subcellularLocation>
        <location evidence="8">Cytoplasm</location>
    </subcellularLocation>
</comment>
<dbReference type="SUPFAM" id="SSF53633">
    <property type="entry name" value="Carbamate kinase-like"/>
    <property type="match status" value="1"/>
</dbReference>
<dbReference type="PANTHER" id="PTHR43654">
    <property type="entry name" value="GLUTAMATE 5-KINASE"/>
    <property type="match status" value="1"/>
</dbReference>
<dbReference type="EMBL" id="DXDC01000412">
    <property type="protein sequence ID" value="HIY67319.1"/>
    <property type="molecule type" value="Genomic_DNA"/>
</dbReference>
<feature type="region of interest" description="Disordered" evidence="9">
    <location>
        <begin position="1"/>
        <end position="40"/>
    </location>
</feature>
<gene>
    <name evidence="8 11" type="primary">proB</name>
    <name evidence="11" type="ORF">H9830_13710</name>
</gene>
<dbReference type="GO" id="GO:0055129">
    <property type="term" value="P:L-proline biosynthetic process"/>
    <property type="evidence" value="ECO:0007669"/>
    <property type="project" value="UniProtKB-UniRule"/>
</dbReference>
<dbReference type="PANTHER" id="PTHR43654:SF1">
    <property type="entry name" value="ISOPENTENYL PHOSPHATE KINASE"/>
    <property type="match status" value="1"/>
</dbReference>
<keyword evidence="2 8" id="KW-0028">Amino-acid biosynthesis</keyword>
<reference evidence="11" key="2">
    <citation type="submission" date="2021-04" db="EMBL/GenBank/DDBJ databases">
        <authorList>
            <person name="Gilroy R."/>
        </authorList>
    </citation>
    <scope>NUCLEOTIDE SEQUENCE</scope>
    <source>
        <strain evidence="11">ChiGjej1B1-98</strain>
    </source>
</reference>
<evidence type="ECO:0000256" key="2">
    <source>
        <dbReference type="ARBA" id="ARBA00022605"/>
    </source>
</evidence>
<dbReference type="PRINTS" id="PR00474">
    <property type="entry name" value="GLU5KINASE"/>
</dbReference>
<dbReference type="AlphaFoldDB" id="A0A9D1YWT5"/>
<dbReference type="InterPro" id="IPR011529">
    <property type="entry name" value="Glu_5kinase"/>
</dbReference>
<comment type="similarity">
    <text evidence="8">Belongs to the glutamate 5-kinase family.</text>
</comment>
<feature type="binding site" evidence="8">
    <location>
        <position position="85"/>
    </location>
    <ligand>
        <name>substrate</name>
    </ligand>
</feature>
<proteinExistence type="inferred from homology"/>
<feature type="binding site" evidence="8">
    <location>
        <position position="184"/>
    </location>
    <ligand>
        <name>substrate</name>
    </ligand>
</feature>
<protein>
    <recommendedName>
        <fullName evidence="8">Glutamate 5-kinase</fullName>
        <ecNumber evidence="8">2.7.2.11</ecNumber>
    </recommendedName>
    <alternativeName>
        <fullName evidence="8">Gamma-glutamyl kinase</fullName>
        <shortName evidence="8">GK</shortName>
    </alternativeName>
</protein>
<dbReference type="NCBIfam" id="TIGR01027">
    <property type="entry name" value="proB"/>
    <property type="match status" value="1"/>
</dbReference>
<keyword evidence="5 8" id="KW-0547">Nucleotide-binding</keyword>
<name>A0A9D1YWT5_9MICO</name>
<feature type="domain" description="Aspartate/glutamate/uridylate kinase" evidence="10">
    <location>
        <begin position="46"/>
        <end position="267"/>
    </location>
</feature>
<feature type="binding site" evidence="8">
    <location>
        <begin position="204"/>
        <end position="205"/>
    </location>
    <ligand>
        <name>ATP</name>
        <dbReference type="ChEBI" id="CHEBI:30616"/>
    </ligand>
</feature>
<comment type="catalytic activity">
    <reaction evidence="8">
        <text>L-glutamate + ATP = L-glutamyl 5-phosphate + ADP</text>
        <dbReference type="Rhea" id="RHEA:14877"/>
        <dbReference type="ChEBI" id="CHEBI:29985"/>
        <dbReference type="ChEBI" id="CHEBI:30616"/>
        <dbReference type="ChEBI" id="CHEBI:58274"/>
        <dbReference type="ChEBI" id="CHEBI:456216"/>
        <dbReference type="EC" id="2.7.2.11"/>
    </reaction>
</comment>
<evidence type="ECO:0000256" key="7">
    <source>
        <dbReference type="ARBA" id="ARBA00022840"/>
    </source>
</evidence>
<dbReference type="Pfam" id="PF00696">
    <property type="entry name" value="AA_kinase"/>
    <property type="match status" value="1"/>
</dbReference>
<keyword evidence="4 8" id="KW-0808">Transferase</keyword>
<evidence type="ECO:0000313" key="11">
    <source>
        <dbReference type="EMBL" id="HIY67319.1"/>
    </source>
</evidence>
<dbReference type="PIRSF" id="PIRSF000729">
    <property type="entry name" value="GK"/>
    <property type="match status" value="1"/>
</dbReference>
<evidence type="ECO:0000256" key="1">
    <source>
        <dbReference type="ARBA" id="ARBA00022490"/>
    </source>
</evidence>
<dbReference type="InterPro" id="IPR001057">
    <property type="entry name" value="Glu/AcGlu_kinase"/>
</dbReference>
<keyword evidence="3 8" id="KW-0641">Proline biosynthesis</keyword>
<feature type="binding site" evidence="8">
    <location>
        <position position="50"/>
    </location>
    <ligand>
        <name>ATP</name>
        <dbReference type="ChEBI" id="CHEBI:30616"/>
    </ligand>
</feature>
<evidence type="ECO:0000256" key="6">
    <source>
        <dbReference type="ARBA" id="ARBA00022777"/>
    </source>
</evidence>
<dbReference type="Gene3D" id="3.40.1160.10">
    <property type="entry name" value="Acetylglutamate kinase-like"/>
    <property type="match status" value="1"/>
</dbReference>
<keyword evidence="1 8" id="KW-0963">Cytoplasm</keyword>
<evidence type="ECO:0000256" key="9">
    <source>
        <dbReference type="SAM" id="MobiDB-lite"/>
    </source>
</evidence>
<accession>A0A9D1YWT5</accession>
<evidence type="ECO:0000256" key="4">
    <source>
        <dbReference type="ARBA" id="ARBA00022679"/>
    </source>
</evidence>
<feature type="compositionally biased region" description="Polar residues" evidence="9">
    <location>
        <begin position="10"/>
        <end position="21"/>
    </location>
</feature>
<comment type="pathway">
    <text evidence="8">Amino-acid biosynthesis; L-proline biosynthesis; L-glutamate 5-semialdehyde from L-glutamate: step 1/2.</text>
</comment>
<comment type="caution">
    <text evidence="11">The sequence shown here is derived from an EMBL/GenBank/DDBJ whole genome shotgun (WGS) entry which is preliminary data.</text>
</comment>
<dbReference type="GO" id="GO:0004349">
    <property type="term" value="F:glutamate 5-kinase activity"/>
    <property type="evidence" value="ECO:0007669"/>
    <property type="project" value="UniProtKB-UniRule"/>
</dbReference>
<evidence type="ECO:0000256" key="8">
    <source>
        <dbReference type="HAMAP-Rule" id="MF_00456"/>
    </source>
</evidence>